<proteinExistence type="predicted"/>
<keyword evidence="3" id="KW-1185">Reference proteome</keyword>
<dbReference type="Ensembl" id="ENSSVLT00005021224.1">
    <property type="protein sequence ID" value="ENSSVLP00005019058.1"/>
    <property type="gene ID" value="ENSSVLG00005015303.1"/>
</dbReference>
<feature type="compositionally biased region" description="Basic and acidic residues" evidence="1">
    <location>
        <begin position="36"/>
        <end position="52"/>
    </location>
</feature>
<protein>
    <submittedName>
        <fullName evidence="2">Uncharacterized protein</fullName>
    </submittedName>
</protein>
<evidence type="ECO:0000313" key="2">
    <source>
        <dbReference type="Ensembl" id="ENSSVLP00005019058.1"/>
    </source>
</evidence>
<accession>A0A8D2JLX6</accession>
<sequence>MDRFEDISEGEVDHSFFDSDFEEQAKKCESNLVVEKQNDDPEERIDKNTENKNLKFGMKQKCNSQKISWSYP</sequence>
<evidence type="ECO:0000256" key="1">
    <source>
        <dbReference type="SAM" id="MobiDB-lite"/>
    </source>
</evidence>
<reference evidence="2" key="2">
    <citation type="submission" date="2025-09" db="UniProtKB">
        <authorList>
            <consortium name="Ensembl"/>
        </authorList>
    </citation>
    <scope>IDENTIFICATION</scope>
</reference>
<organism evidence="2 3">
    <name type="scientific">Sciurus vulgaris</name>
    <name type="common">Eurasian red squirrel</name>
    <dbReference type="NCBI Taxonomy" id="55149"/>
    <lineage>
        <taxon>Eukaryota</taxon>
        <taxon>Metazoa</taxon>
        <taxon>Chordata</taxon>
        <taxon>Craniata</taxon>
        <taxon>Vertebrata</taxon>
        <taxon>Euteleostomi</taxon>
        <taxon>Mammalia</taxon>
        <taxon>Eutheria</taxon>
        <taxon>Euarchontoglires</taxon>
        <taxon>Glires</taxon>
        <taxon>Rodentia</taxon>
        <taxon>Sciuromorpha</taxon>
        <taxon>Sciuridae</taxon>
        <taxon>Sciurinae</taxon>
        <taxon>Sciurini</taxon>
        <taxon>Sciurus</taxon>
    </lineage>
</organism>
<reference evidence="2" key="1">
    <citation type="submission" date="2025-08" db="UniProtKB">
        <authorList>
            <consortium name="Ensembl"/>
        </authorList>
    </citation>
    <scope>IDENTIFICATION</scope>
</reference>
<dbReference type="AlphaFoldDB" id="A0A8D2JLX6"/>
<evidence type="ECO:0000313" key="3">
    <source>
        <dbReference type="Proteomes" id="UP000694564"/>
    </source>
</evidence>
<feature type="region of interest" description="Disordered" evidence="1">
    <location>
        <begin position="29"/>
        <end position="52"/>
    </location>
</feature>
<name>A0A8D2JLX6_SCIVU</name>
<dbReference type="Proteomes" id="UP000694564">
    <property type="component" value="Chromosome 2"/>
</dbReference>
<dbReference type="GeneTree" id="ENSGT00980000202806"/>